<accession>A0A8J4W438</accession>
<feature type="compositionally biased region" description="Basic and acidic residues" evidence="1">
    <location>
        <begin position="30"/>
        <end position="40"/>
    </location>
</feature>
<proteinExistence type="predicted"/>
<name>A0A8J4W438_9ROSI</name>
<evidence type="ECO:0000313" key="3">
    <source>
        <dbReference type="Proteomes" id="UP000737018"/>
    </source>
</evidence>
<feature type="compositionally biased region" description="Acidic residues" evidence="1">
    <location>
        <begin position="41"/>
        <end position="52"/>
    </location>
</feature>
<protein>
    <submittedName>
        <fullName evidence="2">Uncharacterized protein</fullName>
    </submittedName>
</protein>
<gene>
    <name evidence="2" type="ORF">CMV_001844</name>
</gene>
<comment type="caution">
    <text evidence="2">The sequence shown here is derived from an EMBL/GenBank/DDBJ whole genome shotgun (WGS) entry which is preliminary data.</text>
</comment>
<sequence>MGSGRRIRSLPPGGRKLRTAVVIVRRDESKMGEIREKERQIEEEEEEEEALLDENPRTHKNHYQHSSWVLKVPEEGMGSLESEQHSQRRSSMACGSTKTHKNFRLHVEAHQAEDGCLLLGIYTLEAEEEIRDVGFMNHQSTGNL</sequence>
<organism evidence="2 3">
    <name type="scientific">Castanea mollissima</name>
    <name type="common">Chinese chestnut</name>
    <dbReference type="NCBI Taxonomy" id="60419"/>
    <lineage>
        <taxon>Eukaryota</taxon>
        <taxon>Viridiplantae</taxon>
        <taxon>Streptophyta</taxon>
        <taxon>Embryophyta</taxon>
        <taxon>Tracheophyta</taxon>
        <taxon>Spermatophyta</taxon>
        <taxon>Magnoliopsida</taxon>
        <taxon>eudicotyledons</taxon>
        <taxon>Gunneridae</taxon>
        <taxon>Pentapetalae</taxon>
        <taxon>rosids</taxon>
        <taxon>fabids</taxon>
        <taxon>Fagales</taxon>
        <taxon>Fagaceae</taxon>
        <taxon>Castanea</taxon>
    </lineage>
</organism>
<keyword evidence="3" id="KW-1185">Reference proteome</keyword>
<dbReference type="EMBL" id="JRKL02000121">
    <property type="protein sequence ID" value="KAF3974864.1"/>
    <property type="molecule type" value="Genomic_DNA"/>
</dbReference>
<evidence type="ECO:0000313" key="2">
    <source>
        <dbReference type="EMBL" id="KAF3974864.1"/>
    </source>
</evidence>
<feature type="region of interest" description="Disordered" evidence="1">
    <location>
        <begin position="30"/>
        <end position="64"/>
    </location>
</feature>
<dbReference type="AlphaFoldDB" id="A0A8J4W438"/>
<evidence type="ECO:0000256" key="1">
    <source>
        <dbReference type="SAM" id="MobiDB-lite"/>
    </source>
</evidence>
<reference evidence="2" key="1">
    <citation type="submission" date="2020-03" db="EMBL/GenBank/DDBJ databases">
        <title>Castanea mollissima Vanexum genome sequencing.</title>
        <authorList>
            <person name="Staton M."/>
        </authorList>
    </citation>
    <scope>NUCLEOTIDE SEQUENCE</scope>
    <source>
        <tissue evidence="2">Leaf</tissue>
    </source>
</reference>
<dbReference type="Proteomes" id="UP000737018">
    <property type="component" value="Unassembled WGS sequence"/>
</dbReference>